<evidence type="ECO:0000256" key="4">
    <source>
        <dbReference type="ARBA" id="ARBA00022755"/>
    </source>
</evidence>
<evidence type="ECO:0000259" key="5">
    <source>
        <dbReference type="Pfam" id="PF00551"/>
    </source>
</evidence>
<name>A0ABM6GGT7_9BACT</name>
<keyword evidence="7" id="KW-1185">Reference proteome</keyword>
<keyword evidence="3" id="KW-0808">Transferase</keyword>
<keyword evidence="4" id="KW-0658">Purine biosynthesis</keyword>
<dbReference type="RefSeq" id="WP_012056738.1">
    <property type="nucleotide sequence ID" value="NZ_CP007389.1"/>
</dbReference>
<evidence type="ECO:0000256" key="3">
    <source>
        <dbReference type="ARBA" id="ARBA00022679"/>
    </source>
</evidence>
<dbReference type="Pfam" id="PF00551">
    <property type="entry name" value="Formyl_trans_N"/>
    <property type="match status" value="1"/>
</dbReference>
<reference evidence="6 7" key="1">
    <citation type="submission" date="2014-02" db="EMBL/GenBank/DDBJ databases">
        <title>Diversity of Thermotogales isolates from hydrothermal vents.</title>
        <authorList>
            <person name="Haverkamp T.H.A."/>
            <person name="Lossouarn J."/>
            <person name="Geslin C."/>
            <person name="Nesbo C.L."/>
        </authorList>
    </citation>
    <scope>NUCLEOTIDE SEQUENCE [LARGE SCALE GENOMIC DNA]</scope>
    <source>
        <strain evidence="6 7">431</strain>
    </source>
</reference>
<dbReference type="InterPro" id="IPR002376">
    <property type="entry name" value="Formyl_transf_N"/>
</dbReference>
<dbReference type="SUPFAM" id="SSF53328">
    <property type="entry name" value="Formyltransferase"/>
    <property type="match status" value="1"/>
</dbReference>
<dbReference type="EMBL" id="CP007389">
    <property type="protein sequence ID" value="APT74830.1"/>
    <property type="molecule type" value="Genomic_DNA"/>
</dbReference>
<evidence type="ECO:0000313" key="7">
    <source>
        <dbReference type="Proteomes" id="UP000185490"/>
    </source>
</evidence>
<dbReference type="Gene3D" id="3.40.50.170">
    <property type="entry name" value="Formyl transferase, N-terminal domain"/>
    <property type="match status" value="1"/>
</dbReference>
<evidence type="ECO:0000256" key="2">
    <source>
        <dbReference type="ARBA" id="ARBA00012254"/>
    </source>
</evidence>
<evidence type="ECO:0000256" key="1">
    <source>
        <dbReference type="ARBA" id="ARBA00005054"/>
    </source>
</evidence>
<dbReference type="PANTHER" id="PTHR43369">
    <property type="entry name" value="PHOSPHORIBOSYLGLYCINAMIDE FORMYLTRANSFERASE"/>
    <property type="match status" value="1"/>
</dbReference>
<feature type="domain" description="Formyl transferase N-terminal" evidence="5">
    <location>
        <begin position="1"/>
        <end position="151"/>
    </location>
</feature>
<gene>
    <name evidence="6" type="ORF">BW47_02730</name>
</gene>
<dbReference type="EC" id="2.1.2.2" evidence="2"/>
<dbReference type="Proteomes" id="UP000185490">
    <property type="component" value="Chromosome"/>
</dbReference>
<dbReference type="PANTHER" id="PTHR43369:SF2">
    <property type="entry name" value="PHOSPHORIBOSYLGLYCINAMIDE FORMYLTRANSFERASE"/>
    <property type="match status" value="1"/>
</dbReference>
<evidence type="ECO:0000313" key="6">
    <source>
        <dbReference type="EMBL" id="APT74830.1"/>
    </source>
</evidence>
<sequence length="218" mass="25303">MKLCFLVSGNGGNLKFFHLALKEKKINNINLFAIGYKNCKALEYCKEQNLKFKLINYARTYNKELVEALENFDCDYIVTTWHKVIDATTVNLFKGKLINLHYSLLPAFKGTIGTQAINEGFYKLNTQYFGATVHFVDEFVDNGKIISQAIVKRKNNINKIINLVFRRGCMILLNSLIILSQKNNIIKSDYNEKLWYSPSLLFNDEIFDETFWKKLSLL</sequence>
<protein>
    <recommendedName>
        <fullName evidence="2">phosphoribosylglycinamide formyltransferase 1</fullName>
        <ecNumber evidence="2">2.1.2.2</ecNumber>
    </recommendedName>
</protein>
<accession>A0ABM6GGT7</accession>
<proteinExistence type="predicted"/>
<comment type="pathway">
    <text evidence="1">Purine metabolism; IMP biosynthesis via de novo pathway; N(2)-formyl-N(1)-(5-phospho-D-ribosyl)glycinamide from N(1)-(5-phospho-D-ribosyl)glycinamide (10-formyl THF route): step 1/1.</text>
</comment>
<organism evidence="6 7">
    <name type="scientific">Thermosipho melanesiensis</name>
    <dbReference type="NCBI Taxonomy" id="46541"/>
    <lineage>
        <taxon>Bacteria</taxon>
        <taxon>Thermotogati</taxon>
        <taxon>Thermotogota</taxon>
        <taxon>Thermotogae</taxon>
        <taxon>Thermotogales</taxon>
        <taxon>Fervidobacteriaceae</taxon>
        <taxon>Thermosipho</taxon>
    </lineage>
</organism>
<dbReference type="InterPro" id="IPR036477">
    <property type="entry name" value="Formyl_transf_N_sf"/>
</dbReference>